<feature type="region of interest" description="Disordered" evidence="2">
    <location>
        <begin position="554"/>
        <end position="604"/>
    </location>
</feature>
<dbReference type="GO" id="GO:0031122">
    <property type="term" value="P:cytoplasmic microtubule organization"/>
    <property type="evidence" value="ECO:0007669"/>
    <property type="project" value="TreeGrafter"/>
</dbReference>
<evidence type="ECO:0000256" key="2">
    <source>
        <dbReference type="SAM" id="MobiDB-lite"/>
    </source>
</evidence>
<dbReference type="PANTHER" id="PTHR18947:SF28">
    <property type="entry name" value="GIRDIN, ISOFORM A"/>
    <property type="match status" value="1"/>
</dbReference>
<dbReference type="AlphaFoldDB" id="A0A7S4BJA4"/>
<proteinExistence type="predicted"/>
<feature type="region of interest" description="Disordered" evidence="2">
    <location>
        <begin position="41"/>
        <end position="60"/>
    </location>
</feature>
<dbReference type="InterPro" id="IPR027443">
    <property type="entry name" value="IPNS-like_sf"/>
</dbReference>
<gene>
    <name evidence="3" type="ORF">PCAR00345_LOCUS19423</name>
</gene>
<evidence type="ECO:0000313" key="3">
    <source>
        <dbReference type="EMBL" id="CAE0766811.1"/>
    </source>
</evidence>
<dbReference type="GO" id="GO:0005815">
    <property type="term" value="C:microtubule organizing center"/>
    <property type="evidence" value="ECO:0007669"/>
    <property type="project" value="TreeGrafter"/>
</dbReference>
<feature type="compositionally biased region" description="Basic and acidic residues" evidence="2">
    <location>
        <begin position="273"/>
        <end position="285"/>
    </location>
</feature>
<sequence>MDAHTDSGILTLHVPLLDADPNSPFLWWEPTAAGAPLAEWEDEANSTRTQHGGDKRPAAGANVDVHHAAGATTGAVRGGISTSSGRRLLPPCPLFFPGDQLELLSGGRIAAVRHGVVRNRPRAALVFMVFADADVSLSPLCLPPLPPPCSPPHPEGSLARLLYMPMEKAIGGECVGSEFDAACVEASRNAFEAMGTPAQVAPPAQVELPDLSDVGVVELRTHWQLVRSLVLGETGDSPFPSVATPEGKAYWHIQTTLYQAWLVAVGRGLADRAAPEPGESARHTGGEGVGQSGRGRAAGEGGGGAGVGDDGVSGRDGDGDDVRLAPAEKALLDLVLSLPPPPRSIRSCWVAHMLQPSAYQLDCLRLFGAVLPHSNALAVTDEPSAAFTEWWQAALDGRCPLKGEVPLPDLSVDWDKGIDSCPTLIAEVTATSLEFVEDDAAAEEVLTQYRRYIAAASWAGLQRLSPGAMADLAWHAHQTDPTRYAAYFADRQLPMMDHEPCGELNPADAAWLTNSAAAWATLFPHVPPPAYGSHSLGPCCCCADQKIAEDKRIKEEAERRRAAAATARQREAEAKAAAEAERQRARERARLDEAERKAEAASAEAARLTAEAKAREAAEAKEAKLKRAKEAAAKAEEAARRKAEQLQEEKRRLAEAEAEERRAAFKQRLEKIRQLCLHDADALTTSLMSGNLLPQLVELENDAEGRPLLLFASSRVEAAAADWLVEAALRDSLPLVGYFAPLSPLTVATWRGPNGESAVEAAVKAKAAGAAAMLLPLWRSLPEELEVAAAAALEMARGGAAPEMREVARLIALRRTMCETPPTLPAKGRPWVALPHMDTFSSAYAELCRAAEAKGRLSLEHVWGQLSELVGEGMAALVKAVREAPPTHEALLDVFEGERRASLEMYGANLRRVRLDVTFKEYKKASTKAQEQLTRLRRPCVQSQSAFPLLRWEGRQLQQHFETFLQKLSHRSGTVASMAPLKGPWRSLEKMCLSSEPSLDASRLCDIVRGSISCSNFDELTGLLELLTYLDEKLGDQRKAAGFGKEFAIRLVRMKDRFVKPTAGGWADCLINFTFCNHELSSHVVELQLQHTSLLLTRKEAKGHEAYSMFRTAFELLEAIGKPPTASFDEAEVEEVNVVDASELLELRAKMAQHEQAIGTLRAGLEESQAQAAELKRTVLEMQRQMQTLLGAKGGSA</sequence>
<feature type="compositionally biased region" description="Basic and acidic residues" evidence="2">
    <location>
        <begin position="568"/>
        <end position="599"/>
    </location>
</feature>
<dbReference type="GO" id="GO:0030705">
    <property type="term" value="P:cytoskeleton-dependent intracellular transport"/>
    <property type="evidence" value="ECO:0007669"/>
    <property type="project" value="TreeGrafter"/>
</dbReference>
<dbReference type="EMBL" id="HBIZ01030488">
    <property type="protein sequence ID" value="CAE0766811.1"/>
    <property type="molecule type" value="Transcribed_RNA"/>
</dbReference>
<dbReference type="Gene3D" id="2.60.120.330">
    <property type="entry name" value="B-lactam Antibiotic, Isopenicillin N Synthase, Chain"/>
    <property type="match status" value="1"/>
</dbReference>
<feature type="region of interest" description="Disordered" evidence="2">
    <location>
        <begin position="273"/>
        <end position="322"/>
    </location>
</feature>
<dbReference type="GO" id="GO:0051959">
    <property type="term" value="F:dynein light intermediate chain binding"/>
    <property type="evidence" value="ECO:0007669"/>
    <property type="project" value="TreeGrafter"/>
</dbReference>
<protein>
    <submittedName>
        <fullName evidence="3">Uncharacterized protein</fullName>
    </submittedName>
</protein>
<evidence type="ECO:0000256" key="1">
    <source>
        <dbReference type="SAM" id="Coils"/>
    </source>
</evidence>
<accession>A0A7S4BJA4</accession>
<name>A0A7S4BJA4_CHRCT</name>
<reference evidence="3" key="1">
    <citation type="submission" date="2021-01" db="EMBL/GenBank/DDBJ databases">
        <authorList>
            <person name="Corre E."/>
            <person name="Pelletier E."/>
            <person name="Niang G."/>
            <person name="Scheremetjew M."/>
            <person name="Finn R."/>
            <person name="Kale V."/>
            <person name="Holt S."/>
            <person name="Cochrane G."/>
            <person name="Meng A."/>
            <person name="Brown T."/>
            <person name="Cohen L."/>
        </authorList>
    </citation>
    <scope>NUCLEOTIDE SEQUENCE</scope>
    <source>
        <strain evidence="3">CCMP645</strain>
    </source>
</reference>
<dbReference type="GO" id="GO:0008017">
    <property type="term" value="F:microtubule binding"/>
    <property type="evidence" value="ECO:0007669"/>
    <property type="project" value="TreeGrafter"/>
</dbReference>
<feature type="coiled-coil region" evidence="1">
    <location>
        <begin position="1165"/>
        <end position="1192"/>
    </location>
</feature>
<dbReference type="GO" id="GO:0005737">
    <property type="term" value="C:cytoplasm"/>
    <property type="evidence" value="ECO:0007669"/>
    <property type="project" value="TreeGrafter"/>
</dbReference>
<organism evidence="3">
    <name type="scientific">Chrysotila carterae</name>
    <name type="common">Marine alga</name>
    <name type="synonym">Syracosphaera carterae</name>
    <dbReference type="NCBI Taxonomy" id="13221"/>
    <lineage>
        <taxon>Eukaryota</taxon>
        <taxon>Haptista</taxon>
        <taxon>Haptophyta</taxon>
        <taxon>Prymnesiophyceae</taxon>
        <taxon>Isochrysidales</taxon>
        <taxon>Isochrysidaceae</taxon>
        <taxon>Chrysotila</taxon>
    </lineage>
</organism>
<feature type="compositionally biased region" description="Gly residues" evidence="2">
    <location>
        <begin position="286"/>
        <end position="311"/>
    </location>
</feature>
<dbReference type="PANTHER" id="PTHR18947">
    <property type="entry name" value="HOOK PROTEINS"/>
    <property type="match status" value="1"/>
</dbReference>
<keyword evidence="1" id="KW-0175">Coiled coil</keyword>
<feature type="compositionally biased region" description="Basic and acidic residues" evidence="2">
    <location>
        <begin position="312"/>
        <end position="322"/>
    </location>
</feature>